<dbReference type="GO" id="GO:0016567">
    <property type="term" value="P:protein ubiquitination"/>
    <property type="evidence" value="ECO:0007669"/>
    <property type="project" value="TreeGrafter"/>
</dbReference>
<evidence type="ECO:0000256" key="4">
    <source>
        <dbReference type="SAM" id="MobiDB-lite"/>
    </source>
</evidence>
<dbReference type="GO" id="GO:0007091">
    <property type="term" value="P:metaphase/anaphase transition of mitotic cell cycle"/>
    <property type="evidence" value="ECO:0007669"/>
    <property type="project" value="TreeGrafter"/>
</dbReference>
<dbReference type="SUPFAM" id="SSF48452">
    <property type="entry name" value="TPR-like"/>
    <property type="match status" value="1"/>
</dbReference>
<feature type="repeat" description="TPR" evidence="3">
    <location>
        <begin position="577"/>
        <end position="610"/>
    </location>
</feature>
<dbReference type="InterPro" id="IPR019734">
    <property type="entry name" value="TPR_rpt"/>
</dbReference>
<dbReference type="Pfam" id="PF12895">
    <property type="entry name" value="ANAPC3"/>
    <property type="match status" value="1"/>
</dbReference>
<dbReference type="GO" id="GO:0051301">
    <property type="term" value="P:cell division"/>
    <property type="evidence" value="ECO:0007669"/>
    <property type="project" value="TreeGrafter"/>
</dbReference>
<feature type="region of interest" description="Disordered" evidence="4">
    <location>
        <begin position="1"/>
        <end position="39"/>
    </location>
</feature>
<dbReference type="GO" id="GO:0031145">
    <property type="term" value="P:anaphase-promoting complex-dependent catabolic process"/>
    <property type="evidence" value="ECO:0007669"/>
    <property type="project" value="TreeGrafter"/>
</dbReference>
<gene>
    <name evidence="5" type="ORF">DAKH74_033730</name>
</gene>
<dbReference type="SUPFAM" id="SSF81901">
    <property type="entry name" value="HCP-like"/>
    <property type="match status" value="1"/>
</dbReference>
<feature type="repeat" description="TPR" evidence="3">
    <location>
        <begin position="611"/>
        <end position="644"/>
    </location>
</feature>
<dbReference type="PROSITE" id="PS50293">
    <property type="entry name" value="TPR_REGION"/>
    <property type="match status" value="1"/>
</dbReference>
<dbReference type="Pfam" id="PF13181">
    <property type="entry name" value="TPR_8"/>
    <property type="match status" value="2"/>
</dbReference>
<feature type="repeat" description="TPR" evidence="3">
    <location>
        <begin position="747"/>
        <end position="780"/>
    </location>
</feature>
<feature type="compositionally biased region" description="Polar residues" evidence="4">
    <location>
        <begin position="1"/>
        <end position="13"/>
    </location>
</feature>
<dbReference type="SMART" id="SM00028">
    <property type="entry name" value="TPR"/>
    <property type="match status" value="8"/>
</dbReference>
<dbReference type="AlphaFoldDB" id="A0AAV5S0C2"/>
<keyword evidence="6" id="KW-1185">Reference proteome</keyword>
<dbReference type="Pfam" id="PF13432">
    <property type="entry name" value="TPR_16"/>
    <property type="match status" value="1"/>
</dbReference>
<feature type="repeat" description="TPR" evidence="3">
    <location>
        <begin position="645"/>
        <end position="678"/>
    </location>
</feature>
<feature type="region of interest" description="Disordered" evidence="4">
    <location>
        <begin position="403"/>
        <end position="428"/>
    </location>
</feature>
<proteinExistence type="inferred from homology"/>
<comment type="similarity">
    <text evidence="2">Belongs to the APC3/CDC27 family.</text>
</comment>
<feature type="region of interest" description="Disordered" evidence="4">
    <location>
        <begin position="257"/>
        <end position="332"/>
    </location>
</feature>
<dbReference type="PROSITE" id="PS50005">
    <property type="entry name" value="TPR"/>
    <property type="match status" value="4"/>
</dbReference>
<evidence type="ECO:0000256" key="3">
    <source>
        <dbReference type="PROSITE-ProRule" id="PRU00339"/>
    </source>
</evidence>
<keyword evidence="1 3" id="KW-0802">TPR repeat</keyword>
<protein>
    <submittedName>
        <fullName evidence="5">Anaphase promoting complex subunit</fullName>
    </submittedName>
</protein>
<dbReference type="Gene3D" id="1.25.40.10">
    <property type="entry name" value="Tetratricopeptide repeat domain"/>
    <property type="match status" value="4"/>
</dbReference>
<dbReference type="PANTHER" id="PTHR12558">
    <property type="entry name" value="CELL DIVISION CYCLE 16,23,27"/>
    <property type="match status" value="1"/>
</dbReference>
<feature type="compositionally biased region" description="Polar residues" evidence="4">
    <location>
        <begin position="412"/>
        <end position="428"/>
    </location>
</feature>
<evidence type="ECO:0000313" key="6">
    <source>
        <dbReference type="Proteomes" id="UP001377567"/>
    </source>
</evidence>
<feature type="compositionally biased region" description="Polar residues" evidence="4">
    <location>
        <begin position="284"/>
        <end position="294"/>
    </location>
</feature>
<evidence type="ECO:0000256" key="1">
    <source>
        <dbReference type="ARBA" id="ARBA00022803"/>
    </source>
</evidence>
<dbReference type="GO" id="GO:0005737">
    <property type="term" value="C:cytoplasm"/>
    <property type="evidence" value="ECO:0007669"/>
    <property type="project" value="TreeGrafter"/>
</dbReference>
<comment type="caution">
    <text evidence="5">The sequence shown here is derived from an EMBL/GenBank/DDBJ whole genome shotgun (WGS) entry which is preliminary data.</text>
</comment>
<name>A0AAV5S0C2_MAUHU</name>
<dbReference type="InterPro" id="IPR011990">
    <property type="entry name" value="TPR-like_helical_dom_sf"/>
</dbReference>
<organism evidence="5 6">
    <name type="scientific">Maudiozyma humilis</name>
    <name type="common">Sour dough yeast</name>
    <name type="synonym">Kazachstania humilis</name>
    <dbReference type="NCBI Taxonomy" id="51915"/>
    <lineage>
        <taxon>Eukaryota</taxon>
        <taxon>Fungi</taxon>
        <taxon>Dikarya</taxon>
        <taxon>Ascomycota</taxon>
        <taxon>Saccharomycotina</taxon>
        <taxon>Saccharomycetes</taxon>
        <taxon>Saccharomycetales</taxon>
        <taxon>Saccharomycetaceae</taxon>
        <taxon>Maudiozyma</taxon>
    </lineage>
</organism>
<evidence type="ECO:0000256" key="2">
    <source>
        <dbReference type="ARBA" id="ARBA00038210"/>
    </source>
</evidence>
<feature type="region of interest" description="Disordered" evidence="4">
    <location>
        <begin position="345"/>
        <end position="390"/>
    </location>
</feature>
<sequence>MLFPTDTDSNVLDSSVHRVPPMDNSGRSEQSAPQDTDTAYYDSGYNPSSAVYRDFRTQIEHSLAQLNIETAVFLAEMYYTECLGLATVSMNRLQAAYLYALALYMAGRHATAAEIAERYKSRHVALAYVYGRARLALASGEENACLYLAMHLEECGKNERRDREWFYNMPTLATLHCLVGRLYRRTDNIKTSISHHLEALKLEPCLWESYTELCAMKAVVNIKALFNYEQGLESTGGEKDTSAGALRNDLTRQLNNSNGFLQTQRSERQQQQRDSEDKVRSSDSRLTLSGSLSPFRTMANKGKPGSAGGIDTFQQPNDPVAPYGSTKRAGSNTSSLLLNQHTQNPLFSDSSMANQGKLYRPRSSNDAAAYSPSAEQPTISSLAKKSGGNSTSVPIIVKNRILTTPPPKMQGDQRTTFKTPRNMSSMGTNTTRKLMMSQNSTSAVSSLGMVSSRQNRTLADAQVSSLSQEFKSLLYTFFKILKTSSQYNSYNAIRVMNCNLPTHILNNMPWCQAQLAKLHFEIVNYDMALIYFTNLRRIQPTRLKDLEIYSTLLWHLGDKVKLSNLSSELVNTFPEEAQTWCVVGNYFSLLKDHEEAIKSFEKATKINPYFSYAYTLQGHEYASNESFDIAKEFYMKALACDPQHYNAYYGMGSCASQLGKFEEALLYFEKARVINPVNVVLICCCGTELEKLYHNEMALKYYELACKLDPRSILAKYRRAELLFTMNRYSVALGQFEELIKLDSENPNLHFMLGKILETLGRKKDAIREYTIALHLDPKGNQFVIEALENCHMQE</sequence>
<dbReference type="Proteomes" id="UP001377567">
    <property type="component" value="Unassembled WGS sequence"/>
</dbReference>
<dbReference type="Pfam" id="PF00515">
    <property type="entry name" value="TPR_1"/>
    <property type="match status" value="1"/>
</dbReference>
<dbReference type="EMBL" id="BTGD01000010">
    <property type="protein sequence ID" value="GMM56757.1"/>
    <property type="molecule type" value="Genomic_DNA"/>
</dbReference>
<feature type="compositionally biased region" description="Polar residues" evidence="4">
    <location>
        <begin position="345"/>
        <end position="354"/>
    </location>
</feature>
<feature type="compositionally biased region" description="Polar residues" evidence="4">
    <location>
        <begin position="373"/>
        <end position="390"/>
    </location>
</feature>
<reference evidence="5 6" key="1">
    <citation type="journal article" date="2023" name="Elife">
        <title>Identification of key yeast species and microbe-microbe interactions impacting larval growth of Drosophila in the wild.</title>
        <authorList>
            <person name="Mure A."/>
            <person name="Sugiura Y."/>
            <person name="Maeda R."/>
            <person name="Honda K."/>
            <person name="Sakurai N."/>
            <person name="Takahashi Y."/>
            <person name="Watada M."/>
            <person name="Katoh T."/>
            <person name="Gotoh A."/>
            <person name="Gotoh Y."/>
            <person name="Taniguchi I."/>
            <person name="Nakamura K."/>
            <person name="Hayashi T."/>
            <person name="Katayama T."/>
            <person name="Uemura T."/>
            <person name="Hattori Y."/>
        </authorList>
    </citation>
    <scope>NUCLEOTIDE SEQUENCE [LARGE SCALE GENOMIC DNA]</scope>
    <source>
        <strain evidence="5 6">KH-74</strain>
    </source>
</reference>
<feature type="compositionally biased region" description="Polar residues" evidence="4">
    <location>
        <begin position="25"/>
        <end position="37"/>
    </location>
</feature>
<dbReference type="PANTHER" id="PTHR12558:SF13">
    <property type="entry name" value="CELL DIVISION CYCLE PROTEIN 27 HOMOLOG"/>
    <property type="match status" value="1"/>
</dbReference>
<evidence type="ECO:0000313" key="5">
    <source>
        <dbReference type="EMBL" id="GMM56757.1"/>
    </source>
</evidence>
<accession>A0AAV5S0C2</accession>
<feature type="compositionally biased region" description="Basic and acidic residues" evidence="4">
    <location>
        <begin position="265"/>
        <end position="283"/>
    </location>
</feature>
<dbReference type="GO" id="GO:0005680">
    <property type="term" value="C:anaphase-promoting complex"/>
    <property type="evidence" value="ECO:0007669"/>
    <property type="project" value="UniProtKB-ARBA"/>
</dbReference>